<feature type="region of interest" description="Disordered" evidence="1">
    <location>
        <begin position="2408"/>
        <end position="2471"/>
    </location>
</feature>
<feature type="region of interest" description="Disordered" evidence="1">
    <location>
        <begin position="3956"/>
        <end position="3976"/>
    </location>
</feature>
<feature type="compositionally biased region" description="Basic and acidic residues" evidence="1">
    <location>
        <begin position="1"/>
        <end position="11"/>
    </location>
</feature>
<dbReference type="InterPro" id="IPR036514">
    <property type="entry name" value="SGNH_hydro_sf"/>
</dbReference>
<accession>A0A699GEQ0</accession>
<dbReference type="EMBL" id="BKCJ010000001">
    <property type="protein sequence ID" value="GEU28127.1"/>
    <property type="molecule type" value="Genomic_DNA"/>
</dbReference>
<feature type="compositionally biased region" description="Basic and acidic residues" evidence="1">
    <location>
        <begin position="3127"/>
        <end position="3136"/>
    </location>
</feature>
<feature type="region of interest" description="Disordered" evidence="1">
    <location>
        <begin position="4138"/>
        <end position="4162"/>
    </location>
</feature>
<feature type="compositionally biased region" description="Basic residues" evidence="1">
    <location>
        <begin position="2583"/>
        <end position="2595"/>
    </location>
</feature>
<protein>
    <recommendedName>
        <fullName evidence="2">Carbohydrate esterase 2 N-terminal domain-containing protein</fullName>
    </recommendedName>
</protein>
<feature type="compositionally biased region" description="Basic and acidic residues" evidence="1">
    <location>
        <begin position="2925"/>
        <end position="2936"/>
    </location>
</feature>
<feature type="region of interest" description="Disordered" evidence="1">
    <location>
        <begin position="1"/>
        <end position="86"/>
    </location>
</feature>
<feature type="compositionally biased region" description="Basic and acidic residues" evidence="1">
    <location>
        <begin position="1209"/>
        <end position="1218"/>
    </location>
</feature>
<feature type="region of interest" description="Disordered" evidence="1">
    <location>
        <begin position="2634"/>
        <end position="2763"/>
    </location>
</feature>
<dbReference type="Pfam" id="PF17996">
    <property type="entry name" value="CE2_N"/>
    <property type="match status" value="1"/>
</dbReference>
<evidence type="ECO:0000259" key="2">
    <source>
        <dbReference type="Pfam" id="PF17996"/>
    </source>
</evidence>
<feature type="domain" description="Carbohydrate esterase 2 N-terminal" evidence="2">
    <location>
        <begin position="3267"/>
        <end position="3376"/>
    </location>
</feature>
<evidence type="ECO:0000256" key="1">
    <source>
        <dbReference type="SAM" id="MobiDB-lite"/>
    </source>
</evidence>
<feature type="region of interest" description="Disordered" evidence="1">
    <location>
        <begin position="3030"/>
        <end position="3051"/>
    </location>
</feature>
<feature type="region of interest" description="Disordered" evidence="1">
    <location>
        <begin position="3121"/>
        <end position="3157"/>
    </location>
</feature>
<feature type="compositionally biased region" description="Basic residues" evidence="1">
    <location>
        <begin position="18"/>
        <end position="31"/>
    </location>
</feature>
<feature type="compositionally biased region" description="Basic and acidic residues" evidence="1">
    <location>
        <begin position="4138"/>
        <end position="4148"/>
    </location>
</feature>
<feature type="compositionally biased region" description="Low complexity" evidence="1">
    <location>
        <begin position="1546"/>
        <end position="1561"/>
    </location>
</feature>
<feature type="compositionally biased region" description="Basic and acidic residues" evidence="1">
    <location>
        <begin position="2730"/>
        <end position="2743"/>
    </location>
</feature>
<feature type="compositionally biased region" description="Basic and acidic residues" evidence="1">
    <location>
        <begin position="2704"/>
        <end position="2719"/>
    </location>
</feature>
<sequence>MGGGYRTERGELPAVRATGRHAVGRRRRPAARQRDDARNAVAPAARASAAAAPAARARRPGASRAAPAGRLHRSAPGAAADGSAAGATGVPVRIPFAADVQGVVRDDAVGVDCRAPHRACARTAAAHGPAAAAHCRRLRLRRSLPLQPPLPRRHGRRAGPLSQRGGWLTQMREHEPAQLATADALDVQLAIGLGGARGQQRCASAILEVGHHVAVVGEREHVAVRPGRFPPGARHAQHHAPQERVLRHGVQFVALAGQAHPDAAVGAAREVVGIAGQLMRRDRDFPHAIARAFADQQRALVAGQRQAVGKAQALGDHPYLLSGGIEFQHPPCGRLFHGVQRGRFERGAPLRGRKACRRIGKIDLAAGGHCHRVGEAGGRQRFGAAIADCQQSLEGIGHQQRAMGIESQAQRPSAGRGHDFPSAAVEAHADDASAVGGTVYADIQQPVRAQHHRFGIGVAVQVDMADGSQAIVGGVGAHCERLLHALFEFADHGHDFFAVRRQFFLAHARDAAQVVQRRGAGLGDFAQGGVVEDDVGRDVVFARRAHAPRAQPVEDFFLLRRQVAFHVTLRGARRLLLGRFLILAQLHFLPAFQYRPGGVGEFQRAVLLVIDRQQPKRDHLAQDGAPLVLAAVGADAEHGQAVVVPGLDALGLHAAQHFDHVAGRKALVDPVHGRQQFLHRHRAVERDGRNQARVAVAARARLLAEVVEQAHAAAAQRFAQAQHGVELVAEHAFKRFVGFRFVDHPALQHHVLQAVGHPGAGGTAVAAGAARFLVIALDAFRQIEVTDETHVGLVDAHAEGDGGAHHDVFFAQEAGLVGGALGVVHAGVVRQRADAVFVQELGGLFDLLARQAVDDAAVARVLGGDEVEQLLAAITLFDDLVADVGPVERRDELRRIAQLQTMHDLGAGLRIGRGGERNARHVGELLVQHRQADAALGHQAFGRHVHQVDLAGAHQPLDAVRFFVGLGGIEEGRAHADFLERIDLVLHQCDQGRDDHAHAVAQQGGNLVTQRLAAAGRHQDQGVAAIAHMIDNLGLVAAKGGITEHDDNAIVTGNQDDQAKHDAIPGKNHEGVGHDVAQQPADAQERRDERGDGADGKERQVVHRQQRAVLVQRVHGGADQGGNGQEERELGGHLARKAEDHAAHDGGARTAGAGNQCERLRHADFQRVERGDLVERRDAFHGRIILGAFFHPQDDQAADDERGCHRDRRKQVGLDGRGENQAQDGGGQEGDQHVEREALLGAVVEDAGQDQADAGAEFPDHRHHGAGLDHDFKHFHFVFHTCKAQQVLGQDQRVWCTAEIKRGVNRRCRGRAPAAVQQKTALAQAQHARQFAAFLDGVDGGVDLGHAQRAAPGDRAPGFFLADHQLIEAGSELAADELALDRDAGGQEIIEAPALPFAQREFQRRRIVAHETAAEPALDFRIIKAEHSAHGLAADVFERSGRRHAARRNQHFGRGYERAGPVDLADKPGGRVAAHDVAVGRFQRIHHALARQRHQAQRPLQLLGQRRPQCFLEAGPARRRRLARRILDLVHVADGGRRRRQHCQRRSQQWQGQQWQGEQRGPRAWIKRPSLTAVGRRRRPLQVSEPPHRIGAAVAAHLQRRLQAAAKRRALGAAEDQAALVVAQLHAAHAGRLAMGHTGNRTGDRRRGAAGAAVRAAAERGGGTHRGRILPCLRAPAPVVAGRSGQPLRHPRRHPGAVVERQVVARVGVHVVRRLPGVRQRVRAARIDQRIAAARQHQQRRCWPRGRGAVAGGRPQLAQRVGARDRIFALVAEPAPQQAFAIEGVAVAAGQAQDQALLRFHAAIEHGAHDVGIVAPAQAFMETAERPHAGVDQHGPFDLGRMAAGPFHRRHAAQRQRQQRVRRRQAALAQLMAAKRRHCRHRRGAGQRVMDAVAGQVGRDDGGAGAGQGLGQLAGKAAPRAPVLLLARQSLGHPAAVTVDGTHQEIEPDQVPAQHPLQAVSGGGVEHGHAVEQLARIFLHPQPRAHFQRERQEHAVVIAGAVEVQVIPQVAVGAVLAALRLEHVVVVGVALAEQFFQRADVGQVRNRCGRVGMREPQAVAQAEAGMAVERHAELAGEQLAFDHVAHGLALRFHRSRSRTPVPRQARAVALATEHERHPVHGGQRRVAHQVHPLRIAARGLPHAARINQRHENQAHRFQLLVQRAVPAQPRQDAFHERQDDLGADPFQSMDAAKKTERRHVGAGVAERNRIHGELAAVHGDGAMGVHLQMLAAGVDQTFQGDQFWQVFLGHGARTLDAGNASVAEMAARAQLGGAWPAMLYFAAASAQNGLSNGKPSQNISVGVVSVVVAPVASVAESAQGRNPGAASGLALVGTSYVVAGIVEAGADAVELLLSSASTGAKLSVKLSGKAVHSIGVAVGNTVEFTAHASGTMLVAGCPHNEGGGCLPDPAASSRRDKHCHYRSRARRTHLRRPGAHSRIAEPGARYGPAPAGGARRHRQRRGADRPRRARPVEVPAQVFARGSGLARGAGTAVARGRTAQRLRYGRFGIVGGRPGQLFPGRPVYARRAGNGAAGGRGCQADAGAGRHCRPAPAARCALQHGGLPVFHQVPEFQPVGAGSAGLRQRRRRPGAHARRGAGLAPVGRLPAHRNAPWHADPAGRAHVQGQCRVRRPSGRAALCGPHQRGDGRFDADVPGAAPGLDHAGNQKRGHLPGAVQKAHRGGNRRRARPRARLRGQHHPHPHRRQDQQTADHRPQESGGRRRVRAIVQRLRIDGVRNGRDPRRSAQGSGSDGRSALHGHDAPPSAIFQGQQAVLPRPGRQVQAGPRQQLYPLPAADVARRQRLDVRSAGARALCQGGARPPGHDRYLQQLRAKAAVPAGRRHVCPQAPAGVVAVGRRHVHGHPGAGRNGPPDGRQGLVRRCGLERADHDRAPVQPAEQPVHARLERQQPGRAALLLGPRQRLGRAGHERPARRAAERPSGVQQGAGAAAYEPARHRRNAVGHGPVAPDAGPLDQPDDVRVHRPGRLGGPEHAHQRQGAGGRHVRGHHVRQRPGVLLQPSHQCRCHARLRPGAAGRRRDAAHAEKSADRHPVQAAHLSLCAARARQSHQRPLKLEEPTARLAIGSALLSVPPYASATQADIKPLATALQSFNLAGRLYDPGRAAPTADVRHGPDGPHRSARRLHRWHGARGRAPRQRDGRRAWRLCRHHPRFGHRLRRALDAGGGRGLWHDRPQRQDVPPGAQRHAQDGRRQAAGARHRHLFYFAPRLTMFPRTRQLYLVATLATLAVFANSANAAVQVSAADANLQYTGRIDFADRAAPVLSWPGTSIEGNFTGASLAVTLDDQHGKNWFNVFIDGDLARPKIIAAAKGGKTYEVATGLPAGPHRFLITKRTEGEEGATVFRGLALADGGTLLAPPPRKARKIAFFGDSITSGMGNESPEDGPDHEPRDKNNFMAYDAITARALDAEMHVVSQSGIGVMISWFPFIMPQFYNQLSAVGVNDSRWDFSQWTPDVVVINLFQNDKWLIDREQRLQPVPTDAQRIAAYKDFVQKIRAVYPRAYIVCALGSMDAVSPGSKWPGYVRSAVAQLREGQDGQNGQNGEQKDERIDTLFFDYTGFDKHPRAGMTDSYCRGLKLFPVAVAGRHWLADGFVRQFQCRRLGGGFGGHCARRRGRTCRRCCRRGTRRRSMAGRAASHLEHAHHFGQLDGLLLHCLRSGCRFFHQRRILLGHGIHLGHGGVDLLDADFLLAACRADFAHDLGHAAHAADDFFHRGAGLVDQRAAGAHFFHRVRDQLLDVLGGAGRAVRQVAHLGGNHGKAAALFPGAGRFDRRVQRQDVGLERNAVDDADDVGDLVRRFGDRGHGVHHARDQLAALDGNVRRRADQLVGLAGIVRVLLHGRGQFFQRRRGFFQAGRLLLGAARQVHIAGGDFVAGGGNRVAAVAHAAHGVGQAVLHLVQAVHQRAHLILATEVDGVGQVAVGNRIEVLERLVQRVHHGAQQHDGGDCSHDQAQHDGHDRERQVAVVGGLAVLVLLGGRFQLVDRQFFGRVRVQAEQAGHFGQHQAVDLGLVLVAQCLEGRLHAVLDQGLARGARLVGQRLFAGAERQRRVAGPGFVAGVEEALRAGDGLFGVGRVGLERHAVDRQAGAVDLDLGVGNGFHRRHRIGVDVLQDAVGGVERDDAARADEDHQDAQQNHGADQAGADGEVSKHGVVPFLECPKAGGLSAACFV</sequence>
<feature type="compositionally biased region" description="Basic residues" evidence="1">
    <location>
        <begin position="2415"/>
        <end position="2435"/>
    </location>
</feature>
<dbReference type="PANTHER" id="PTHR37834:SF2">
    <property type="entry name" value="ESTERASE, SGNH HYDROLASE-TYPE"/>
    <property type="match status" value="1"/>
</dbReference>
<gene>
    <name evidence="3" type="ORF">Tci_000105</name>
</gene>
<dbReference type="InterPro" id="IPR040794">
    <property type="entry name" value="CE2_N"/>
</dbReference>
<dbReference type="Gene3D" id="2.60.120.260">
    <property type="entry name" value="Galactose-binding domain-like"/>
    <property type="match status" value="1"/>
</dbReference>
<reference evidence="3" key="1">
    <citation type="journal article" date="2019" name="Sci. Rep.">
        <title>Draft genome of Tanacetum cinerariifolium, the natural source of mosquito coil.</title>
        <authorList>
            <person name="Yamashiro T."/>
            <person name="Shiraishi A."/>
            <person name="Satake H."/>
            <person name="Nakayama K."/>
        </authorList>
    </citation>
    <scope>NUCLEOTIDE SEQUENCE</scope>
</reference>
<feature type="compositionally biased region" description="Low complexity" evidence="1">
    <location>
        <begin position="2440"/>
        <end position="2453"/>
    </location>
</feature>
<feature type="region of interest" description="Disordered" evidence="1">
    <location>
        <begin position="1058"/>
        <end position="1106"/>
    </location>
</feature>
<feature type="region of interest" description="Disordered" evidence="1">
    <location>
        <begin position="2578"/>
        <end position="2605"/>
    </location>
</feature>
<dbReference type="PANTHER" id="PTHR37834">
    <property type="entry name" value="GDSL-LIKE LIPASE/ACYLHYDROLASE DOMAIN PROTEIN (AFU_ORTHOLOGUE AFUA_2G00620)"/>
    <property type="match status" value="1"/>
</dbReference>
<name>A0A699GEQ0_TANCI</name>
<feature type="compositionally biased region" description="Basic and acidic residues" evidence="1">
    <location>
        <begin position="1058"/>
        <end position="1073"/>
    </location>
</feature>
<proteinExistence type="predicted"/>
<dbReference type="InterPro" id="IPR052762">
    <property type="entry name" value="PCW_deacetylase/CE"/>
</dbReference>
<feature type="region of interest" description="Disordered" evidence="1">
    <location>
        <begin position="3390"/>
        <end position="3410"/>
    </location>
</feature>
<feature type="region of interest" description="Disordered" evidence="1">
    <location>
        <begin position="1537"/>
        <end position="1561"/>
    </location>
</feature>
<dbReference type="SUPFAM" id="SSF52266">
    <property type="entry name" value="SGNH hydrolase"/>
    <property type="match status" value="1"/>
</dbReference>
<dbReference type="Gene3D" id="3.40.50.1110">
    <property type="entry name" value="SGNH hydrolase"/>
    <property type="match status" value="1"/>
</dbReference>
<organism evidence="3">
    <name type="scientific">Tanacetum cinerariifolium</name>
    <name type="common">Dalmatian daisy</name>
    <name type="synonym">Chrysanthemum cinerariifolium</name>
    <dbReference type="NCBI Taxonomy" id="118510"/>
    <lineage>
        <taxon>Eukaryota</taxon>
        <taxon>Viridiplantae</taxon>
        <taxon>Streptophyta</taxon>
        <taxon>Embryophyta</taxon>
        <taxon>Tracheophyta</taxon>
        <taxon>Spermatophyta</taxon>
        <taxon>Magnoliopsida</taxon>
        <taxon>eudicotyledons</taxon>
        <taxon>Gunneridae</taxon>
        <taxon>Pentapetalae</taxon>
        <taxon>asterids</taxon>
        <taxon>campanulids</taxon>
        <taxon>Asterales</taxon>
        <taxon>Asteraceae</taxon>
        <taxon>Asteroideae</taxon>
        <taxon>Anthemideae</taxon>
        <taxon>Anthemidinae</taxon>
        <taxon>Tanacetum</taxon>
    </lineage>
</organism>
<feature type="compositionally biased region" description="Low complexity" evidence="1">
    <location>
        <begin position="39"/>
        <end position="55"/>
    </location>
</feature>
<feature type="compositionally biased region" description="Basic residues" evidence="1">
    <location>
        <begin position="3137"/>
        <end position="3153"/>
    </location>
</feature>
<feature type="region of interest" description="Disordered" evidence="1">
    <location>
        <begin position="2775"/>
        <end position="2795"/>
    </location>
</feature>
<feature type="region of interest" description="Disordered" evidence="1">
    <location>
        <begin position="2885"/>
        <end position="3003"/>
    </location>
</feature>
<feature type="region of interest" description="Disordered" evidence="1">
    <location>
        <begin position="1209"/>
        <end position="1232"/>
    </location>
</feature>
<feature type="compositionally biased region" description="Low complexity" evidence="1">
    <location>
        <begin position="62"/>
        <end position="86"/>
    </location>
</feature>
<feature type="compositionally biased region" description="Basic and acidic residues" evidence="1">
    <location>
        <begin position="3960"/>
        <end position="3976"/>
    </location>
</feature>
<feature type="compositionally biased region" description="Basic and acidic residues" evidence="1">
    <location>
        <begin position="1083"/>
        <end position="1101"/>
    </location>
</feature>
<evidence type="ECO:0000313" key="3">
    <source>
        <dbReference type="EMBL" id="GEU28127.1"/>
    </source>
</evidence>
<feature type="region of interest" description="Disordered" evidence="1">
    <location>
        <begin position="3183"/>
        <end position="3213"/>
    </location>
</feature>
<feature type="compositionally biased region" description="Basic and acidic residues" evidence="1">
    <location>
        <begin position="3035"/>
        <end position="3050"/>
    </location>
</feature>
<feature type="compositionally biased region" description="Basic residues" evidence="1">
    <location>
        <begin position="2677"/>
        <end position="2703"/>
    </location>
</feature>
<comment type="caution">
    <text evidence="3">The sequence shown here is derived from an EMBL/GenBank/DDBJ whole genome shotgun (WGS) entry which is preliminary data.</text>
</comment>